<dbReference type="PROSITE" id="PS50293">
    <property type="entry name" value="TPR_REGION"/>
    <property type="match status" value="1"/>
</dbReference>
<dbReference type="KEGG" id="dgg:DGI_3283"/>
<feature type="repeat" description="TPR" evidence="4">
    <location>
        <begin position="167"/>
        <end position="200"/>
    </location>
</feature>
<sequence length="360" mass="41340">MADLPIRAILILTGKPMHAKHDKMALARMKPEKIHVLASGVKALELLRNYSVPLVLLDSELEDMPGLEFMRRLRQVPELRQTMVIMVTAEARRDRVLDSISAGVGGYILRPYSIATFERHIRLAQRTEMFTEIEQEQVREGRELVEAGAFDEAIESFEELVTEQDESHRYYDMGMRYLMDGKYGKAIVAFKKAVQINDLFAEAYKGLAEAYKGKGETAAHARYLQKAAEVYAQLDKLEETKELFIQILKYENKTPNPFNTLGVKLRRQGDYRGAVHAYRRAIELTPDNEALYFNLARAFLFMGDREQAEKHALQALIMRGEFPEALDLYEEITGRRFERRASDEQAPSPVDRMQELDNGD</sequence>
<dbReference type="Gene3D" id="1.25.40.10">
    <property type="entry name" value="Tetratricopeptide repeat domain"/>
    <property type="match status" value="2"/>
</dbReference>
<gene>
    <name evidence="7" type="ORF">DGI_3283</name>
</gene>
<dbReference type="OrthoDB" id="5469454at2"/>
<dbReference type="PROSITE" id="PS50005">
    <property type="entry name" value="TPR"/>
    <property type="match status" value="2"/>
</dbReference>
<evidence type="ECO:0000313" key="7">
    <source>
        <dbReference type="EMBL" id="AGW14981.1"/>
    </source>
</evidence>
<dbReference type="InterPro" id="IPR011006">
    <property type="entry name" value="CheY-like_superfamily"/>
</dbReference>
<dbReference type="RefSeq" id="WP_021762082.1">
    <property type="nucleotide sequence ID" value="NC_022444.1"/>
</dbReference>
<proteinExistence type="predicted"/>
<feature type="repeat" description="TPR" evidence="4">
    <location>
        <begin position="255"/>
        <end position="288"/>
    </location>
</feature>
<evidence type="ECO:0000256" key="3">
    <source>
        <dbReference type="PROSITE-ProRule" id="PRU00169"/>
    </source>
</evidence>
<feature type="modified residue" description="4-aspartylphosphate" evidence="3">
    <location>
        <position position="58"/>
    </location>
</feature>
<evidence type="ECO:0000256" key="2">
    <source>
        <dbReference type="ARBA" id="ARBA00022803"/>
    </source>
</evidence>
<dbReference type="Gene3D" id="3.40.50.2300">
    <property type="match status" value="1"/>
</dbReference>
<dbReference type="SMART" id="SM00448">
    <property type="entry name" value="REC"/>
    <property type="match status" value="1"/>
</dbReference>
<evidence type="ECO:0000259" key="6">
    <source>
        <dbReference type="PROSITE" id="PS50110"/>
    </source>
</evidence>
<accession>T2GFQ6</accession>
<dbReference type="Pfam" id="PF13414">
    <property type="entry name" value="TPR_11"/>
    <property type="match status" value="1"/>
</dbReference>
<dbReference type="PANTHER" id="PTHR44858:SF1">
    <property type="entry name" value="UDP-N-ACETYLGLUCOSAMINE--PEPTIDE N-ACETYLGLUCOSAMINYLTRANSFERASE SPINDLY-RELATED"/>
    <property type="match status" value="1"/>
</dbReference>
<dbReference type="Proteomes" id="UP000016587">
    <property type="component" value="Chromosome"/>
</dbReference>
<organism evidence="7 8">
    <name type="scientific">Megalodesulfovibrio gigas (strain ATCC 19364 / DSM 1382 / NCIMB 9332 / VKM B-1759)</name>
    <name type="common">Desulfovibrio gigas</name>
    <dbReference type="NCBI Taxonomy" id="1121448"/>
    <lineage>
        <taxon>Bacteria</taxon>
        <taxon>Pseudomonadati</taxon>
        <taxon>Thermodesulfobacteriota</taxon>
        <taxon>Desulfovibrionia</taxon>
        <taxon>Desulfovibrionales</taxon>
        <taxon>Desulfovibrionaceae</taxon>
        <taxon>Megalodesulfovibrio</taxon>
    </lineage>
</organism>
<keyword evidence="8" id="KW-1185">Reference proteome</keyword>
<reference evidence="7 8" key="1">
    <citation type="journal article" date="2013" name="J. Bacteriol.">
        <title>Roles of HynAB and Ech, the only two hydrogenases found in the model sulfate reducer Desulfovibrio gigas.</title>
        <authorList>
            <person name="Morais-Silva F.O."/>
            <person name="Santos C.I."/>
            <person name="Rodrigues R."/>
            <person name="Pereira I.A."/>
            <person name="Rodrigues-Pousada C."/>
        </authorList>
    </citation>
    <scope>NUCLEOTIDE SEQUENCE [LARGE SCALE GENOMIC DNA]</scope>
    <source>
        <strain evidence="8">ATCC 19364 / DSM 1382 / NCIMB 9332 / VKM B-1759</strain>
    </source>
</reference>
<dbReference type="STRING" id="1121448.DGI_3283"/>
<dbReference type="PANTHER" id="PTHR44858">
    <property type="entry name" value="TETRATRICOPEPTIDE REPEAT PROTEIN 6"/>
    <property type="match status" value="1"/>
</dbReference>
<evidence type="ECO:0000313" key="8">
    <source>
        <dbReference type="Proteomes" id="UP000016587"/>
    </source>
</evidence>
<dbReference type="PATRIC" id="fig|1121448.10.peg.3235"/>
<dbReference type="eggNOG" id="COG0745">
    <property type="taxonomic scope" value="Bacteria"/>
</dbReference>
<dbReference type="GO" id="GO:0000160">
    <property type="term" value="P:phosphorelay signal transduction system"/>
    <property type="evidence" value="ECO:0007669"/>
    <property type="project" value="InterPro"/>
</dbReference>
<keyword evidence="3" id="KW-0597">Phosphoprotein</keyword>
<evidence type="ECO:0000256" key="1">
    <source>
        <dbReference type="ARBA" id="ARBA00022737"/>
    </source>
</evidence>
<dbReference type="SUPFAM" id="SSF48452">
    <property type="entry name" value="TPR-like"/>
    <property type="match status" value="1"/>
</dbReference>
<evidence type="ECO:0000256" key="5">
    <source>
        <dbReference type="SAM" id="MobiDB-lite"/>
    </source>
</evidence>
<dbReference type="EMBL" id="CP006585">
    <property type="protein sequence ID" value="AGW14981.1"/>
    <property type="molecule type" value="Genomic_DNA"/>
</dbReference>
<dbReference type="InterPro" id="IPR001789">
    <property type="entry name" value="Sig_transdc_resp-reg_receiver"/>
</dbReference>
<keyword evidence="2 4" id="KW-0802">TPR repeat</keyword>
<dbReference type="InterPro" id="IPR019734">
    <property type="entry name" value="TPR_rpt"/>
</dbReference>
<dbReference type="AlphaFoldDB" id="T2GFQ6"/>
<dbReference type="SMART" id="SM00028">
    <property type="entry name" value="TPR"/>
    <property type="match status" value="4"/>
</dbReference>
<dbReference type="InterPro" id="IPR050498">
    <property type="entry name" value="Ycf3"/>
</dbReference>
<dbReference type="Pfam" id="PF00072">
    <property type="entry name" value="Response_reg"/>
    <property type="match status" value="1"/>
</dbReference>
<evidence type="ECO:0000256" key="4">
    <source>
        <dbReference type="PROSITE-ProRule" id="PRU00339"/>
    </source>
</evidence>
<dbReference type="PROSITE" id="PS50110">
    <property type="entry name" value="RESPONSE_REGULATORY"/>
    <property type="match status" value="1"/>
</dbReference>
<feature type="region of interest" description="Disordered" evidence="5">
    <location>
        <begin position="338"/>
        <end position="360"/>
    </location>
</feature>
<dbReference type="InterPro" id="IPR011990">
    <property type="entry name" value="TPR-like_helical_dom_sf"/>
</dbReference>
<feature type="domain" description="Response regulatory" evidence="6">
    <location>
        <begin position="8"/>
        <end position="125"/>
    </location>
</feature>
<dbReference type="HOGENOM" id="CLU_058595_0_0_7"/>
<dbReference type="eggNOG" id="COG0457">
    <property type="taxonomic scope" value="Bacteria"/>
</dbReference>
<reference evidence="8" key="2">
    <citation type="submission" date="2013-07" db="EMBL/GenBank/DDBJ databases">
        <authorList>
            <person name="Morais-Silva F.O."/>
            <person name="Rezende A.M."/>
            <person name="Pimentel C."/>
            <person name="Resende D.M."/>
            <person name="Santos C.I."/>
            <person name="Clemente C."/>
            <person name="de Oliveira L.M."/>
            <person name="da Silva S.M."/>
            <person name="Costa D.A."/>
            <person name="Varela-Raposo A."/>
            <person name="Horacio E.C.A."/>
            <person name="Matos M."/>
            <person name="Flores O."/>
            <person name="Ruiz J.C."/>
            <person name="Rodrigues-Pousada C."/>
        </authorList>
    </citation>
    <scope>NUCLEOTIDE SEQUENCE [LARGE SCALE GENOMIC DNA]</scope>
    <source>
        <strain evidence="8">ATCC 19364 / DSM 1382 / NCIMB 9332 / VKM B-1759</strain>
    </source>
</reference>
<protein>
    <submittedName>
        <fullName evidence="7">Putative response regulator receiver</fullName>
    </submittedName>
</protein>
<dbReference type="SUPFAM" id="SSF52172">
    <property type="entry name" value="CheY-like"/>
    <property type="match status" value="1"/>
</dbReference>
<name>T2GFQ6_MEGG1</name>
<keyword evidence="1" id="KW-0677">Repeat</keyword>